<dbReference type="SUPFAM" id="SSF49464">
    <property type="entry name" value="Carboxypeptidase regulatory domain-like"/>
    <property type="match status" value="1"/>
</dbReference>
<dbReference type="Gene3D" id="2.60.40.1120">
    <property type="entry name" value="Carboxypeptidase-like, regulatory domain"/>
    <property type="match status" value="1"/>
</dbReference>
<keyword evidence="2" id="KW-0378">Hydrolase</keyword>
<dbReference type="InterPro" id="IPR008969">
    <property type="entry name" value="CarboxyPept-like_regulatory"/>
</dbReference>
<protein>
    <submittedName>
        <fullName evidence="2">Carboxypeptidase regulatory-like domain-containing protein</fullName>
    </submittedName>
</protein>
<evidence type="ECO:0000313" key="3">
    <source>
        <dbReference type="Proteomes" id="UP000664417"/>
    </source>
</evidence>
<reference evidence="2" key="1">
    <citation type="submission" date="2021-03" db="EMBL/GenBank/DDBJ databases">
        <authorList>
            <person name="Wang G."/>
        </authorList>
    </citation>
    <scope>NUCLEOTIDE SEQUENCE</scope>
    <source>
        <strain evidence="2">KCTC 12899</strain>
    </source>
</reference>
<name>A0A8J7QKD1_9BACT</name>
<proteinExistence type="predicted"/>
<feature type="chain" id="PRO_5035325648" evidence="1">
    <location>
        <begin position="18"/>
        <end position="557"/>
    </location>
</feature>
<dbReference type="Pfam" id="PF13620">
    <property type="entry name" value="CarboxypepD_reg"/>
    <property type="match status" value="1"/>
</dbReference>
<evidence type="ECO:0000256" key="1">
    <source>
        <dbReference type="SAM" id="SignalP"/>
    </source>
</evidence>
<evidence type="ECO:0000313" key="2">
    <source>
        <dbReference type="EMBL" id="MBO1319808.1"/>
    </source>
</evidence>
<keyword evidence="3" id="KW-1185">Reference proteome</keyword>
<accession>A0A8J7QKD1</accession>
<keyword evidence="2" id="KW-0645">Protease</keyword>
<keyword evidence="1" id="KW-0732">Signal</keyword>
<dbReference type="AlphaFoldDB" id="A0A8J7QKD1"/>
<keyword evidence="2" id="KW-0121">Carboxypeptidase</keyword>
<dbReference type="RefSeq" id="WP_207859712.1">
    <property type="nucleotide sequence ID" value="NZ_JAFREP010000014.1"/>
</dbReference>
<dbReference type="Proteomes" id="UP000664417">
    <property type="component" value="Unassembled WGS sequence"/>
</dbReference>
<sequence>MTKWCSIIFLASLSCMANNLSGLVQSEDGRPISGAKIVVLHEMAQVLIQRGVSDRSGQYSFKLEPGNYTLLVLKKGYAPVRTKTLLRNHKEKVSLRHELPPDLELYQSNAPGERYKRLIRGANRAPYRDLSHEQLAPVDLNGMGDDSLTAQVQTGARRGLGGDQQQSSSVTIQTQLSDNLSVNSSLSDERRDGSQTHAQAIRAGFNYLYASLAFDLEAQTIRNQNGVAQDRSEQVKFNGTYGEEVVFHTQLALTDTRAAADRHQEFDVAQKVSYTLNEQSLTHGVRFREWQRNRNRLARQSNIHTAWKVREHAVLGLAGEVDHLQVDQDEHSSAKLWVTGHRQVPNLPLAIDAQLGYHHEQTWSAWVHRYQVTAEGRFFTLRASYTDDRNARALATHDVFGPYLENPVHLFVNHGFYRQHDRTALFQAETEHGNWNSQLTWSQQRGSADQVAPSNHLFKDQVDFTIRSLDYALVSQRLGSKIRLRYSHHDNDETAFRMTELTVAQELSPFSDRDLNVHIEIQASNHPHIPAWWLLDTVPWEHLESGAWFEGQVRLQF</sequence>
<dbReference type="GO" id="GO:0004180">
    <property type="term" value="F:carboxypeptidase activity"/>
    <property type="evidence" value="ECO:0007669"/>
    <property type="project" value="UniProtKB-KW"/>
</dbReference>
<dbReference type="EMBL" id="JAFREP010000014">
    <property type="protein sequence ID" value="MBO1319808.1"/>
    <property type="molecule type" value="Genomic_DNA"/>
</dbReference>
<gene>
    <name evidence="2" type="ORF">J3U88_15135</name>
</gene>
<comment type="caution">
    <text evidence="2">The sequence shown here is derived from an EMBL/GenBank/DDBJ whole genome shotgun (WGS) entry which is preliminary data.</text>
</comment>
<dbReference type="PROSITE" id="PS51257">
    <property type="entry name" value="PROKAR_LIPOPROTEIN"/>
    <property type="match status" value="1"/>
</dbReference>
<feature type="signal peptide" evidence="1">
    <location>
        <begin position="1"/>
        <end position="17"/>
    </location>
</feature>
<organism evidence="2 3">
    <name type="scientific">Acanthopleuribacter pedis</name>
    <dbReference type="NCBI Taxonomy" id="442870"/>
    <lineage>
        <taxon>Bacteria</taxon>
        <taxon>Pseudomonadati</taxon>
        <taxon>Acidobacteriota</taxon>
        <taxon>Holophagae</taxon>
        <taxon>Acanthopleuribacterales</taxon>
        <taxon>Acanthopleuribacteraceae</taxon>
        <taxon>Acanthopleuribacter</taxon>
    </lineage>
</organism>